<dbReference type="PANTHER" id="PTHR11693:SF22">
    <property type="entry name" value="ATP SYNTHASE SUBUNIT GAMMA, MITOCHONDRIAL"/>
    <property type="match status" value="1"/>
</dbReference>
<dbReference type="NCBIfam" id="TIGR01146">
    <property type="entry name" value="ATPsyn_F1gamma"/>
    <property type="match status" value="1"/>
</dbReference>
<dbReference type="InterPro" id="IPR023632">
    <property type="entry name" value="ATP_synth_F1_gsu_CS"/>
</dbReference>
<keyword evidence="9 10" id="KW-0066">ATP synthesis</keyword>
<dbReference type="GO" id="GO:0045259">
    <property type="term" value="C:proton-transporting ATP synthase complex"/>
    <property type="evidence" value="ECO:0007669"/>
    <property type="project" value="UniProtKB-KW"/>
</dbReference>
<keyword evidence="6 10" id="KW-0406">Ion transport</keyword>
<keyword evidence="4 10" id="KW-0813">Transport</keyword>
<dbReference type="PRINTS" id="PR00126">
    <property type="entry name" value="ATPASEGAMMA"/>
</dbReference>
<dbReference type="GO" id="GO:0042777">
    <property type="term" value="P:proton motive force-driven plasma membrane ATP synthesis"/>
    <property type="evidence" value="ECO:0007669"/>
    <property type="project" value="UniProtKB-UniRule"/>
</dbReference>
<keyword evidence="12" id="KW-1185">Reference proteome</keyword>
<evidence type="ECO:0000256" key="8">
    <source>
        <dbReference type="ARBA" id="ARBA00023196"/>
    </source>
</evidence>
<comment type="similarity">
    <text evidence="3 10">Belongs to the ATPase gamma chain family.</text>
</comment>
<dbReference type="Gene3D" id="1.10.287.80">
    <property type="entry name" value="ATP synthase, gamma subunit, helix hairpin domain"/>
    <property type="match status" value="2"/>
</dbReference>
<dbReference type="HAMAP" id="MF_00815">
    <property type="entry name" value="ATP_synth_gamma_bact"/>
    <property type="match status" value="1"/>
</dbReference>
<keyword evidence="10" id="KW-1003">Cell membrane</keyword>
<dbReference type="CDD" id="cd12151">
    <property type="entry name" value="F1-ATPase_gamma"/>
    <property type="match status" value="1"/>
</dbReference>
<dbReference type="GO" id="GO:0005524">
    <property type="term" value="F:ATP binding"/>
    <property type="evidence" value="ECO:0007669"/>
    <property type="project" value="UniProtKB-UniRule"/>
</dbReference>
<evidence type="ECO:0000256" key="9">
    <source>
        <dbReference type="ARBA" id="ARBA00023310"/>
    </source>
</evidence>
<comment type="subunit">
    <text evidence="10">F-type ATPases have 2 components, CF(1) - the catalytic core - and CF(0) - the membrane proton channel. CF(1) has five subunits: alpha(3), beta(3), gamma(1), delta(1), epsilon(1). CF(0) has three main subunits: a, b and c.</text>
</comment>
<evidence type="ECO:0000256" key="4">
    <source>
        <dbReference type="ARBA" id="ARBA00022448"/>
    </source>
</evidence>
<evidence type="ECO:0000256" key="10">
    <source>
        <dbReference type="HAMAP-Rule" id="MF_00815"/>
    </source>
</evidence>
<keyword evidence="8 10" id="KW-0139">CF(1)</keyword>
<dbReference type="GO" id="GO:0046933">
    <property type="term" value="F:proton-transporting ATP synthase activity, rotational mechanism"/>
    <property type="evidence" value="ECO:0007669"/>
    <property type="project" value="UniProtKB-UniRule"/>
</dbReference>
<evidence type="ECO:0000313" key="11">
    <source>
        <dbReference type="EMBL" id="OKL51764.1"/>
    </source>
</evidence>
<keyword evidence="7 10" id="KW-0472">Membrane</keyword>
<dbReference type="SUPFAM" id="SSF52943">
    <property type="entry name" value="ATP synthase (F1-ATPase), gamma subunit"/>
    <property type="match status" value="1"/>
</dbReference>
<keyword evidence="5 10" id="KW-0375">Hydrogen ion transport</keyword>
<name>A0A1Q5PVX9_9ACTO</name>
<evidence type="ECO:0000256" key="7">
    <source>
        <dbReference type="ARBA" id="ARBA00023136"/>
    </source>
</evidence>
<protein>
    <recommendedName>
        <fullName evidence="10">ATP synthase gamma chain</fullName>
    </recommendedName>
    <alternativeName>
        <fullName evidence="10">ATP synthase F1 sector gamma subunit</fullName>
    </alternativeName>
    <alternativeName>
        <fullName evidence="10">F-ATPase gamma subunit</fullName>
    </alternativeName>
</protein>
<dbReference type="PROSITE" id="PS00153">
    <property type="entry name" value="ATPASE_GAMMA"/>
    <property type="match status" value="1"/>
</dbReference>
<comment type="function">
    <text evidence="1 10">Produces ATP from ADP in the presence of a proton gradient across the membrane. The gamma chain is believed to be important in regulating ATPase activity and the flow of protons through the CF(0) complex.</text>
</comment>
<comment type="subcellular location">
    <subcellularLocation>
        <location evidence="10">Cell membrane</location>
        <topology evidence="10">Peripheral membrane protein</topology>
    </subcellularLocation>
    <subcellularLocation>
        <location evidence="2">Membrane</location>
        <topology evidence="2">Peripheral membrane protein</topology>
    </subcellularLocation>
</comment>
<gene>
    <name evidence="10" type="primary">atpG</name>
    <name evidence="11" type="ORF">BSZ40_06335</name>
</gene>
<evidence type="ECO:0000256" key="1">
    <source>
        <dbReference type="ARBA" id="ARBA00003456"/>
    </source>
</evidence>
<evidence type="ECO:0000256" key="2">
    <source>
        <dbReference type="ARBA" id="ARBA00004170"/>
    </source>
</evidence>
<accession>A0A1Q5PVX9</accession>
<dbReference type="FunCoup" id="A0A1Q5PVX9">
    <property type="interactions" value="298"/>
</dbReference>
<evidence type="ECO:0000313" key="12">
    <source>
        <dbReference type="Proteomes" id="UP000185612"/>
    </source>
</evidence>
<dbReference type="STRING" id="52770.BSZ40_06335"/>
<dbReference type="Proteomes" id="UP000185612">
    <property type="component" value="Unassembled WGS sequence"/>
</dbReference>
<organism evidence="11 12">
    <name type="scientific">Buchananella hordeovulneris</name>
    <dbReference type="NCBI Taxonomy" id="52770"/>
    <lineage>
        <taxon>Bacteria</taxon>
        <taxon>Bacillati</taxon>
        <taxon>Actinomycetota</taxon>
        <taxon>Actinomycetes</taxon>
        <taxon>Actinomycetales</taxon>
        <taxon>Actinomycetaceae</taxon>
        <taxon>Buchananella</taxon>
    </lineage>
</organism>
<dbReference type="OrthoDB" id="9812769at2"/>
<sequence>MGGQQRIYKQRIRSTQTLKKVFRAMELIAASRIGKARERASSASPYDRALIQAVGAVAAHADFDHPLTQEPEERADNPRVAVVVVSADRGMAGSYSATLLRETDRLLAALAAEGKQPVLYVVGRRGAAYFRFRGRPIEHAWAGNSDNPTEEEMEDIALTLLAAFLSPAEEGGVSEVHMVYTRFVSMVSQVPQVRRMLPIKVVDEDRVQVERADTGPHTHGTDAEPLYEFEPSANEVLDALLPLYVRSRIRNALLQAAASELAARQQAMHTATDNAENLIRDYTRLANSARQAEITQEISEIVSGADALAAS</sequence>
<dbReference type="Gene3D" id="3.40.1380.10">
    <property type="match status" value="1"/>
</dbReference>
<dbReference type="NCBIfam" id="NF004145">
    <property type="entry name" value="PRK05621.1-2"/>
    <property type="match status" value="1"/>
</dbReference>
<dbReference type="RefSeq" id="WP_073824362.1">
    <property type="nucleotide sequence ID" value="NZ_JAUNKL010000032.1"/>
</dbReference>
<comment type="caution">
    <text evidence="11">The sequence shown here is derived from an EMBL/GenBank/DDBJ whole genome shotgun (WGS) entry which is preliminary data.</text>
</comment>
<dbReference type="InterPro" id="IPR035968">
    <property type="entry name" value="ATP_synth_F1_ATPase_gsu"/>
</dbReference>
<dbReference type="InterPro" id="IPR000131">
    <property type="entry name" value="ATP_synth_F1_gsu"/>
</dbReference>
<reference evidence="12" key="1">
    <citation type="submission" date="2016-12" db="EMBL/GenBank/DDBJ databases">
        <authorList>
            <person name="Meng X."/>
        </authorList>
    </citation>
    <scope>NUCLEOTIDE SEQUENCE [LARGE SCALE GENOMIC DNA]</scope>
    <source>
        <strain evidence="12">DSM 20732</strain>
    </source>
</reference>
<dbReference type="Pfam" id="PF00231">
    <property type="entry name" value="ATP-synt"/>
    <property type="match status" value="1"/>
</dbReference>
<dbReference type="AlphaFoldDB" id="A0A1Q5PVX9"/>
<proteinExistence type="inferred from homology"/>
<dbReference type="EMBL" id="MQVS01000005">
    <property type="protein sequence ID" value="OKL51764.1"/>
    <property type="molecule type" value="Genomic_DNA"/>
</dbReference>
<evidence type="ECO:0000256" key="5">
    <source>
        <dbReference type="ARBA" id="ARBA00022781"/>
    </source>
</evidence>
<evidence type="ECO:0000256" key="3">
    <source>
        <dbReference type="ARBA" id="ARBA00007681"/>
    </source>
</evidence>
<evidence type="ECO:0000256" key="6">
    <source>
        <dbReference type="ARBA" id="ARBA00023065"/>
    </source>
</evidence>
<dbReference type="GO" id="GO:0005886">
    <property type="term" value="C:plasma membrane"/>
    <property type="evidence" value="ECO:0007669"/>
    <property type="project" value="UniProtKB-SubCell"/>
</dbReference>
<dbReference type="PANTHER" id="PTHR11693">
    <property type="entry name" value="ATP SYNTHASE GAMMA CHAIN"/>
    <property type="match status" value="1"/>
</dbReference>